<dbReference type="InterPro" id="IPR051380">
    <property type="entry name" value="pH-response_reg_palI/RIM9"/>
</dbReference>
<accession>M7S7J5</accession>
<dbReference type="HOGENOM" id="CLU_839459_0_0_1"/>
<keyword evidence="4 6" id="KW-0472">Membrane</keyword>
<dbReference type="PANTHER" id="PTHR28013">
    <property type="entry name" value="PROTEIN DCV1-RELATED"/>
    <property type="match status" value="1"/>
</dbReference>
<keyword evidence="2 6" id="KW-0812">Transmembrane</keyword>
<sequence length="331" mass="35981">MATRPVAESTTGSEPWYARREYSLPRTRLLYLLGLVLFLTAFALFIVVNVALVSSTSSNISLFSLTSTTESVNDANPSVKFGTFGYCLTFVSETPYYSSSSSSSDPDGQCVLDGVGYDPYQVLEEYFSIITDVDGIEASIVRLTRAMAIHPLLAAFSALTVAIAALPCYLPPVLSVATAWVTTVLAVVAVICNFALARKIKESSVPAYNFAYGTAIWCLVAALVCVFIATLLISGVWWSKRKAAAARRVTKMPIGNGDASLHRRDSDLETTVELNELDQDSKKGHAELTGGDKADRHELNDTDDRERSELDGEEKYELDSPRASGRAEMPT</sequence>
<dbReference type="EMBL" id="KB707501">
    <property type="protein sequence ID" value="EMR62074.1"/>
    <property type="molecule type" value="Genomic_DNA"/>
</dbReference>
<protein>
    <recommendedName>
        <fullName evidence="9">Pali-domain-containing protein</fullName>
    </recommendedName>
</protein>
<evidence type="ECO:0000256" key="2">
    <source>
        <dbReference type="ARBA" id="ARBA00022692"/>
    </source>
</evidence>
<dbReference type="InterPro" id="IPR009571">
    <property type="entry name" value="SUR7/Rim9-like_fungi"/>
</dbReference>
<evidence type="ECO:0000256" key="6">
    <source>
        <dbReference type="SAM" id="Phobius"/>
    </source>
</evidence>
<reference evidence="8" key="1">
    <citation type="journal article" date="2013" name="Genome Announc.">
        <title>Draft genome sequence of the grapevine dieback fungus Eutypa lata UCR-EL1.</title>
        <authorList>
            <person name="Blanco-Ulate B."/>
            <person name="Rolshausen P.E."/>
            <person name="Cantu D."/>
        </authorList>
    </citation>
    <scope>NUCLEOTIDE SEQUENCE [LARGE SCALE GENOMIC DNA]</scope>
    <source>
        <strain evidence="8">UCR-EL1</strain>
    </source>
</reference>
<organism evidence="7 8">
    <name type="scientific">Eutypa lata (strain UCR-EL1)</name>
    <name type="common">Grapevine dieback disease fungus</name>
    <name type="synonym">Eutypa armeniacae</name>
    <dbReference type="NCBI Taxonomy" id="1287681"/>
    <lineage>
        <taxon>Eukaryota</taxon>
        <taxon>Fungi</taxon>
        <taxon>Dikarya</taxon>
        <taxon>Ascomycota</taxon>
        <taxon>Pezizomycotina</taxon>
        <taxon>Sordariomycetes</taxon>
        <taxon>Xylariomycetidae</taxon>
        <taxon>Xylariales</taxon>
        <taxon>Diatrypaceae</taxon>
        <taxon>Eutypa</taxon>
    </lineage>
</organism>
<gene>
    <name evidence="7" type="ORF">UCREL1_10995</name>
</gene>
<evidence type="ECO:0000256" key="3">
    <source>
        <dbReference type="ARBA" id="ARBA00022989"/>
    </source>
</evidence>
<dbReference type="Proteomes" id="UP000012174">
    <property type="component" value="Unassembled WGS sequence"/>
</dbReference>
<feature type="transmembrane region" description="Helical" evidence="6">
    <location>
        <begin position="29"/>
        <end position="52"/>
    </location>
</feature>
<dbReference type="GO" id="GO:0032153">
    <property type="term" value="C:cell division site"/>
    <property type="evidence" value="ECO:0007669"/>
    <property type="project" value="TreeGrafter"/>
</dbReference>
<dbReference type="PANTHER" id="PTHR28013:SF3">
    <property type="entry name" value="PROTEIN DCV1-RELATED"/>
    <property type="match status" value="1"/>
</dbReference>
<evidence type="ECO:0000313" key="7">
    <source>
        <dbReference type="EMBL" id="EMR62074.1"/>
    </source>
</evidence>
<dbReference type="KEGG" id="ela:UCREL1_10995"/>
<feature type="compositionally biased region" description="Basic and acidic residues" evidence="5">
    <location>
        <begin position="279"/>
        <end position="320"/>
    </location>
</feature>
<evidence type="ECO:0000256" key="4">
    <source>
        <dbReference type="ARBA" id="ARBA00023136"/>
    </source>
</evidence>
<feature type="transmembrane region" description="Helical" evidence="6">
    <location>
        <begin position="177"/>
        <end position="198"/>
    </location>
</feature>
<dbReference type="GO" id="GO:0005886">
    <property type="term" value="C:plasma membrane"/>
    <property type="evidence" value="ECO:0007669"/>
    <property type="project" value="InterPro"/>
</dbReference>
<evidence type="ECO:0008006" key="9">
    <source>
        <dbReference type="Google" id="ProtNLM"/>
    </source>
</evidence>
<keyword evidence="3 6" id="KW-1133">Transmembrane helix</keyword>
<dbReference type="Pfam" id="PF06687">
    <property type="entry name" value="SUR7"/>
    <property type="match status" value="1"/>
</dbReference>
<evidence type="ECO:0000313" key="8">
    <source>
        <dbReference type="Proteomes" id="UP000012174"/>
    </source>
</evidence>
<name>M7S7J5_EUTLA</name>
<evidence type="ECO:0000256" key="1">
    <source>
        <dbReference type="ARBA" id="ARBA00004141"/>
    </source>
</evidence>
<proteinExistence type="predicted"/>
<evidence type="ECO:0000256" key="5">
    <source>
        <dbReference type="SAM" id="MobiDB-lite"/>
    </source>
</evidence>
<dbReference type="AlphaFoldDB" id="M7S7J5"/>
<dbReference type="OrthoDB" id="2354757at2759"/>
<feature type="transmembrane region" description="Helical" evidence="6">
    <location>
        <begin position="210"/>
        <end position="238"/>
    </location>
</feature>
<keyword evidence="8" id="KW-1185">Reference proteome</keyword>
<dbReference type="GO" id="GO:0035838">
    <property type="term" value="C:growing cell tip"/>
    <property type="evidence" value="ECO:0007669"/>
    <property type="project" value="TreeGrafter"/>
</dbReference>
<feature type="region of interest" description="Disordered" evidence="5">
    <location>
        <begin position="275"/>
        <end position="331"/>
    </location>
</feature>
<comment type="subcellular location">
    <subcellularLocation>
        <location evidence="1">Membrane</location>
        <topology evidence="1">Multi-pass membrane protein</topology>
    </subcellularLocation>
</comment>
<feature type="transmembrane region" description="Helical" evidence="6">
    <location>
        <begin position="148"/>
        <end position="170"/>
    </location>
</feature>